<keyword evidence="8" id="KW-0963">Cytoplasm</keyword>
<dbReference type="InterPro" id="IPR006195">
    <property type="entry name" value="aa-tRNA-synth_II"/>
</dbReference>
<keyword evidence="5 8" id="KW-0648">Protein biosynthesis</keyword>
<keyword evidence="2 8" id="KW-0436">Ligase</keyword>
<dbReference type="InterPro" id="IPR033656">
    <property type="entry name" value="HisRS_anticodon"/>
</dbReference>
<dbReference type="SUPFAM" id="SSF52954">
    <property type="entry name" value="Class II aaRS ABD-related"/>
    <property type="match status" value="1"/>
</dbReference>
<dbReference type="GO" id="GO:0005524">
    <property type="term" value="F:ATP binding"/>
    <property type="evidence" value="ECO:0007669"/>
    <property type="project" value="UniProtKB-UniRule"/>
</dbReference>
<dbReference type="EMBL" id="MHKX01000021">
    <property type="protein sequence ID" value="OGY97868.1"/>
    <property type="molecule type" value="Genomic_DNA"/>
</dbReference>
<feature type="binding site" evidence="9">
    <location>
        <position position="111"/>
    </location>
    <ligand>
        <name>L-histidine</name>
        <dbReference type="ChEBI" id="CHEBI:57595"/>
    </ligand>
</feature>
<dbReference type="SUPFAM" id="SSF55681">
    <property type="entry name" value="Class II aaRS and biotin synthetases"/>
    <property type="match status" value="1"/>
</dbReference>
<comment type="subunit">
    <text evidence="8">Homodimer.</text>
</comment>
<dbReference type="InterPro" id="IPR015807">
    <property type="entry name" value="His-tRNA-ligase"/>
</dbReference>
<feature type="binding site" evidence="9">
    <location>
        <position position="125"/>
    </location>
    <ligand>
        <name>L-histidine</name>
        <dbReference type="ChEBI" id="CHEBI:57595"/>
    </ligand>
</feature>
<keyword evidence="6 8" id="KW-0030">Aminoacyl-tRNA synthetase</keyword>
<evidence type="ECO:0000256" key="2">
    <source>
        <dbReference type="ARBA" id="ARBA00022598"/>
    </source>
</evidence>
<dbReference type="PANTHER" id="PTHR11476:SF7">
    <property type="entry name" value="HISTIDINE--TRNA LIGASE"/>
    <property type="match status" value="1"/>
</dbReference>
<dbReference type="GO" id="GO:0005737">
    <property type="term" value="C:cytoplasm"/>
    <property type="evidence" value="ECO:0007669"/>
    <property type="project" value="UniProtKB-SubCell"/>
</dbReference>
<proteinExistence type="inferred from homology"/>
<feature type="binding site" evidence="9">
    <location>
        <position position="129"/>
    </location>
    <ligand>
        <name>L-histidine</name>
        <dbReference type="ChEBI" id="CHEBI:57595"/>
    </ligand>
</feature>
<dbReference type="PIRSF" id="PIRSF001549">
    <property type="entry name" value="His-tRNA_synth"/>
    <property type="match status" value="1"/>
</dbReference>
<evidence type="ECO:0000256" key="9">
    <source>
        <dbReference type="PIRSR" id="PIRSR001549-1"/>
    </source>
</evidence>
<dbReference type="PROSITE" id="PS50862">
    <property type="entry name" value="AA_TRNA_LIGASE_II"/>
    <property type="match status" value="1"/>
</dbReference>
<keyword evidence="3 8" id="KW-0547">Nucleotide-binding</keyword>
<evidence type="ECO:0000256" key="1">
    <source>
        <dbReference type="ARBA" id="ARBA00008226"/>
    </source>
</evidence>
<sequence length="419" mass="47423">MKKIEPAILKGTRDFLPPEMAKRNYVMARMRRIFERFGYAPIETPILTPAETILGKYGEEGDRLTYHFKDAGDRDIALPYDLTVPFARYVAANYGDLPMPFKRYQIQRVWRAEKPQKGRLREFYQCDIDVVGTKSLLVEAEMARIMQEVFLALGLKEFKIKFNSRKLMNEALESFGYEKDSVAIIRVIDKMDKIGEKGVITELKEIGVREAAKLVKYLSSSDAVEHGDLGDFVKHAKAMGVEEQYLQFDPTLARGLDYYTGIIFEVVSQDSELGTICAGGRYDNLTGMFEVNAPKSADPELSGMGVAFGFERIMLLLEEKGLLKNMRPAPEVLVTIFDETMVGDSLEIYKALAAAGVNTEIYFEPVKLDKQLKYADKKGIAYVVVCGPKERDNYELVLKDMQTGKQETLSLEDLVARLK</sequence>
<organism evidence="11 12">
    <name type="scientific">Candidatus Liptonbacteria bacterium RIFCSPHIGHO2_01_FULL_57_28</name>
    <dbReference type="NCBI Taxonomy" id="1798647"/>
    <lineage>
        <taxon>Bacteria</taxon>
        <taxon>Candidatus Liptoniibacteriota</taxon>
    </lineage>
</organism>
<keyword evidence="4 8" id="KW-0067">ATP-binding</keyword>
<feature type="binding site" evidence="9">
    <location>
        <begin position="258"/>
        <end position="259"/>
    </location>
    <ligand>
        <name>L-histidine</name>
        <dbReference type="ChEBI" id="CHEBI:57595"/>
    </ligand>
</feature>
<dbReference type="PANTHER" id="PTHR11476">
    <property type="entry name" value="HISTIDYL-TRNA SYNTHETASE"/>
    <property type="match status" value="1"/>
</dbReference>
<comment type="caution">
    <text evidence="11">The sequence shown here is derived from an EMBL/GenBank/DDBJ whole genome shotgun (WGS) entry which is preliminary data.</text>
</comment>
<gene>
    <name evidence="8" type="primary">hisS</name>
    <name evidence="11" type="ORF">A2855_02230</name>
</gene>
<dbReference type="NCBIfam" id="TIGR00442">
    <property type="entry name" value="hisS"/>
    <property type="match status" value="1"/>
</dbReference>
<dbReference type="InterPro" id="IPR041715">
    <property type="entry name" value="HisRS-like_core"/>
</dbReference>
<comment type="subcellular location">
    <subcellularLocation>
        <location evidence="8">Cytoplasm</location>
    </subcellularLocation>
</comment>
<accession>A0A1G2C901</accession>
<evidence type="ECO:0000313" key="12">
    <source>
        <dbReference type="Proteomes" id="UP000179059"/>
    </source>
</evidence>
<evidence type="ECO:0000256" key="7">
    <source>
        <dbReference type="ARBA" id="ARBA00047639"/>
    </source>
</evidence>
<evidence type="ECO:0000256" key="4">
    <source>
        <dbReference type="ARBA" id="ARBA00022840"/>
    </source>
</evidence>
<feature type="binding site" evidence="9">
    <location>
        <position position="254"/>
    </location>
    <ligand>
        <name>L-histidine</name>
        <dbReference type="ChEBI" id="CHEBI:57595"/>
    </ligand>
</feature>
<dbReference type="EC" id="6.1.1.21" evidence="8"/>
<dbReference type="Pfam" id="PF03129">
    <property type="entry name" value="HGTP_anticodon"/>
    <property type="match status" value="1"/>
</dbReference>
<dbReference type="STRING" id="1798647.A2855_02230"/>
<dbReference type="Gene3D" id="3.30.930.10">
    <property type="entry name" value="Bira Bifunctional Protein, Domain 2"/>
    <property type="match status" value="1"/>
</dbReference>
<dbReference type="GO" id="GO:0006427">
    <property type="term" value="P:histidyl-tRNA aminoacylation"/>
    <property type="evidence" value="ECO:0007669"/>
    <property type="project" value="UniProtKB-UniRule"/>
</dbReference>
<evidence type="ECO:0000313" key="11">
    <source>
        <dbReference type="EMBL" id="OGY97868.1"/>
    </source>
</evidence>
<comment type="catalytic activity">
    <reaction evidence="7 8">
        <text>tRNA(His) + L-histidine + ATP = L-histidyl-tRNA(His) + AMP + diphosphate + H(+)</text>
        <dbReference type="Rhea" id="RHEA:17313"/>
        <dbReference type="Rhea" id="RHEA-COMP:9665"/>
        <dbReference type="Rhea" id="RHEA-COMP:9689"/>
        <dbReference type="ChEBI" id="CHEBI:15378"/>
        <dbReference type="ChEBI" id="CHEBI:30616"/>
        <dbReference type="ChEBI" id="CHEBI:33019"/>
        <dbReference type="ChEBI" id="CHEBI:57595"/>
        <dbReference type="ChEBI" id="CHEBI:78442"/>
        <dbReference type="ChEBI" id="CHEBI:78527"/>
        <dbReference type="ChEBI" id="CHEBI:456215"/>
        <dbReference type="EC" id="6.1.1.21"/>
    </reaction>
</comment>
<evidence type="ECO:0000256" key="8">
    <source>
        <dbReference type="HAMAP-Rule" id="MF_00127"/>
    </source>
</evidence>
<comment type="similarity">
    <text evidence="1 8">Belongs to the class-II aminoacyl-tRNA synthetase family.</text>
</comment>
<name>A0A1G2C901_9BACT</name>
<dbReference type="InterPro" id="IPR004516">
    <property type="entry name" value="HisRS/HisZ"/>
</dbReference>
<evidence type="ECO:0000259" key="10">
    <source>
        <dbReference type="PROSITE" id="PS50862"/>
    </source>
</evidence>
<dbReference type="HAMAP" id="MF_00127">
    <property type="entry name" value="His_tRNA_synth"/>
    <property type="match status" value="1"/>
</dbReference>
<feature type="binding site" evidence="9">
    <location>
        <begin position="81"/>
        <end position="83"/>
    </location>
    <ligand>
        <name>L-histidine</name>
        <dbReference type="ChEBI" id="CHEBI:57595"/>
    </ligand>
</feature>
<evidence type="ECO:0000256" key="6">
    <source>
        <dbReference type="ARBA" id="ARBA00023146"/>
    </source>
</evidence>
<feature type="domain" description="Aminoacyl-transfer RNA synthetases class-II family profile" evidence="10">
    <location>
        <begin position="1"/>
        <end position="328"/>
    </location>
</feature>
<dbReference type="InterPro" id="IPR004154">
    <property type="entry name" value="Anticodon-bd"/>
</dbReference>
<reference evidence="11 12" key="1">
    <citation type="journal article" date="2016" name="Nat. Commun.">
        <title>Thousands of microbial genomes shed light on interconnected biogeochemical processes in an aquifer system.</title>
        <authorList>
            <person name="Anantharaman K."/>
            <person name="Brown C.T."/>
            <person name="Hug L.A."/>
            <person name="Sharon I."/>
            <person name="Castelle C.J."/>
            <person name="Probst A.J."/>
            <person name="Thomas B.C."/>
            <person name="Singh A."/>
            <person name="Wilkins M.J."/>
            <person name="Karaoz U."/>
            <person name="Brodie E.L."/>
            <person name="Williams K.H."/>
            <person name="Hubbard S.S."/>
            <person name="Banfield J.F."/>
        </authorList>
    </citation>
    <scope>NUCLEOTIDE SEQUENCE [LARGE SCALE GENOMIC DNA]</scope>
</reference>
<dbReference type="Gene3D" id="3.40.50.800">
    <property type="entry name" value="Anticodon-binding domain"/>
    <property type="match status" value="1"/>
</dbReference>
<dbReference type="InterPro" id="IPR045864">
    <property type="entry name" value="aa-tRNA-synth_II/BPL/LPL"/>
</dbReference>
<dbReference type="Pfam" id="PF13393">
    <property type="entry name" value="tRNA-synt_His"/>
    <property type="match status" value="1"/>
</dbReference>
<dbReference type="InterPro" id="IPR036621">
    <property type="entry name" value="Anticodon-bd_dom_sf"/>
</dbReference>
<dbReference type="GO" id="GO:0004821">
    <property type="term" value="F:histidine-tRNA ligase activity"/>
    <property type="evidence" value="ECO:0007669"/>
    <property type="project" value="UniProtKB-UniRule"/>
</dbReference>
<protein>
    <recommendedName>
        <fullName evidence="8">Histidine--tRNA ligase</fullName>
        <ecNumber evidence="8">6.1.1.21</ecNumber>
    </recommendedName>
    <alternativeName>
        <fullName evidence="8">Histidyl-tRNA synthetase</fullName>
        <shortName evidence="8">HisRS</shortName>
    </alternativeName>
</protein>
<evidence type="ECO:0000256" key="5">
    <source>
        <dbReference type="ARBA" id="ARBA00022917"/>
    </source>
</evidence>
<dbReference type="AlphaFoldDB" id="A0A1G2C901"/>
<dbReference type="CDD" id="cd00859">
    <property type="entry name" value="HisRS_anticodon"/>
    <property type="match status" value="1"/>
</dbReference>
<dbReference type="CDD" id="cd00773">
    <property type="entry name" value="HisRS-like_core"/>
    <property type="match status" value="1"/>
</dbReference>
<dbReference type="Proteomes" id="UP000179059">
    <property type="component" value="Unassembled WGS sequence"/>
</dbReference>
<evidence type="ECO:0000256" key="3">
    <source>
        <dbReference type="ARBA" id="ARBA00022741"/>
    </source>
</evidence>